<dbReference type="PANTHER" id="PTHR30535">
    <property type="entry name" value="VITAMIN B12-BINDING PROTEIN"/>
    <property type="match status" value="1"/>
</dbReference>
<dbReference type="InterPro" id="IPR002491">
    <property type="entry name" value="ABC_transptr_periplasmic_BD"/>
</dbReference>
<dbReference type="AlphaFoldDB" id="A0A0A0BDJ6"/>
<dbReference type="EMBL" id="JRQD01000006">
    <property type="protein sequence ID" value="KGM06031.1"/>
    <property type="molecule type" value="Genomic_DNA"/>
</dbReference>
<proteinExistence type="predicted"/>
<dbReference type="Proteomes" id="UP000029999">
    <property type="component" value="Unassembled WGS sequence"/>
</dbReference>
<organism evidence="2 3">
    <name type="scientific">Methylophaga thiooxydans</name>
    <dbReference type="NCBI Taxonomy" id="392484"/>
    <lineage>
        <taxon>Bacteria</taxon>
        <taxon>Pseudomonadati</taxon>
        <taxon>Pseudomonadota</taxon>
        <taxon>Gammaproteobacteria</taxon>
        <taxon>Thiotrichales</taxon>
        <taxon>Piscirickettsiaceae</taxon>
        <taxon>Methylophaga</taxon>
    </lineage>
</organism>
<dbReference type="InterPro" id="IPR050902">
    <property type="entry name" value="ABC_Transporter_SBP"/>
</dbReference>
<dbReference type="SUPFAM" id="SSF53807">
    <property type="entry name" value="Helical backbone' metal receptor"/>
    <property type="match status" value="1"/>
</dbReference>
<dbReference type="PROSITE" id="PS50983">
    <property type="entry name" value="FE_B12_PBP"/>
    <property type="match status" value="1"/>
</dbReference>
<evidence type="ECO:0000313" key="2">
    <source>
        <dbReference type="EMBL" id="KGM06031.1"/>
    </source>
</evidence>
<dbReference type="STRING" id="392484.LP43_2346"/>
<comment type="caution">
    <text evidence="2">The sequence shown here is derived from an EMBL/GenBank/DDBJ whole genome shotgun (WGS) entry which is preliminary data.</text>
</comment>
<protein>
    <submittedName>
        <fullName evidence="2">Putative periplasmic substrate-binding transport protein</fullName>
    </submittedName>
</protein>
<name>A0A0A0BDJ6_9GAMM</name>
<sequence>MSQVLWYLTHFCIKKMFTMLILFIRRFSIILALTYLLLPVWAHAQVITDLAGRLVDLPEKIDRVILGESRYIPALGILQPDDPLRQIVGMLPDFKLADPAGYQQYQQQFPHIDAIPLIGRSARDSFSVEQAIALDADVAVFGLEGHGPTSKDSRLIEQLKQAGVTVVFVDFRQEPIKNTPTSITILGQVLGQTERASTFNKFYQQQLDAIEQRLQTLPAGKRTKVFLHSRVGLGSTCCETMVNGMMGHYIDWLAADNIATEYVPGTAGIINREYLLINQPDVYIATAIGSVNTLTDSPQFIALGAGVSHELAQQSFQHNLSAPWLAQLDAVKQKHAFAIWHHFYNSPLNIAALQAFAKWLYPNAFNDLNPDTTLEEIYRRFQPIELNGTYWVGTN</sequence>
<feature type="domain" description="Fe/B12 periplasmic-binding" evidence="1">
    <location>
        <begin position="63"/>
        <end position="368"/>
    </location>
</feature>
<accession>A0A0A0BDJ6</accession>
<dbReference type="PANTHER" id="PTHR30535:SF34">
    <property type="entry name" value="MOLYBDATE-BINDING PROTEIN MOLA"/>
    <property type="match status" value="1"/>
</dbReference>
<dbReference type="Pfam" id="PF01497">
    <property type="entry name" value="Peripla_BP_2"/>
    <property type="match status" value="1"/>
</dbReference>
<evidence type="ECO:0000259" key="1">
    <source>
        <dbReference type="PROSITE" id="PS50983"/>
    </source>
</evidence>
<dbReference type="Gene3D" id="3.40.50.1980">
    <property type="entry name" value="Nitrogenase molybdenum iron protein domain"/>
    <property type="match status" value="2"/>
</dbReference>
<reference evidence="2 3" key="1">
    <citation type="submission" date="2014-09" db="EMBL/GenBank/DDBJ databases">
        <authorList>
            <person name="Grob C."/>
            <person name="Taubert M."/>
            <person name="Howat A.M."/>
            <person name="Burns O.J."/>
            <person name="Dixon J.L."/>
            <person name="Chen Y."/>
            <person name="Murrell J.C."/>
        </authorList>
    </citation>
    <scope>NUCLEOTIDE SEQUENCE [LARGE SCALE GENOMIC DNA]</scope>
    <source>
        <strain evidence="2">L4</strain>
    </source>
</reference>
<gene>
    <name evidence="2" type="ORF">LP43_2346</name>
</gene>
<evidence type="ECO:0000313" key="3">
    <source>
        <dbReference type="Proteomes" id="UP000029999"/>
    </source>
</evidence>